<dbReference type="InterPro" id="IPR023052">
    <property type="entry name" value="Cell_div_SepF"/>
</dbReference>
<dbReference type="Pfam" id="PF04472">
    <property type="entry name" value="SepF"/>
    <property type="match status" value="1"/>
</dbReference>
<dbReference type="PANTHER" id="PTHR35798:SF1">
    <property type="entry name" value="CELL DIVISION PROTEIN SEPF"/>
    <property type="match status" value="1"/>
</dbReference>
<dbReference type="KEGG" id="ips:CfP315_0655"/>
<comment type="function">
    <text evidence="4">Cell division protein that is part of the divisome complex and is recruited early to the Z-ring. Probably stimulates Z-ring formation, perhaps through the cross-linking of FtsZ protofilaments. Its function overlaps with FtsA.</text>
</comment>
<gene>
    <name evidence="5" type="ORF">CfP315_0655</name>
</gene>
<name>A0AA48HYI1_9FIRM</name>
<dbReference type="Gene3D" id="3.30.110.150">
    <property type="entry name" value="SepF-like protein"/>
    <property type="match status" value="1"/>
</dbReference>
<keyword evidence="3" id="KW-0131">Cell cycle</keyword>
<dbReference type="EMBL" id="AP027924">
    <property type="protein sequence ID" value="BED92074.1"/>
    <property type="molecule type" value="Genomic_DNA"/>
</dbReference>
<proteinExistence type="predicted"/>
<evidence type="ECO:0000256" key="3">
    <source>
        <dbReference type="ARBA" id="ARBA00023306"/>
    </source>
</evidence>
<dbReference type="InterPro" id="IPR007561">
    <property type="entry name" value="Cell_div_SepF/SepF-rel"/>
</dbReference>
<reference evidence="5" key="1">
    <citation type="journal article" date="2023" name="ISME J.">
        <title>Emergence of putative energy parasites within Clostridia revealed by genome analysis of a novel endosymbiotic clade.</title>
        <authorList>
            <person name="Takahashi K."/>
            <person name="Kuwahara H."/>
            <person name="Horikawa Y."/>
            <person name="Izawa K."/>
            <person name="Kato D."/>
            <person name="Inagaki T."/>
            <person name="Yuki M."/>
            <person name="Ohkuma M."/>
            <person name="Hongoh Y."/>
        </authorList>
    </citation>
    <scope>NUCLEOTIDE SEQUENCE</scope>
    <source>
        <strain evidence="5">CfP3-15</strain>
    </source>
</reference>
<evidence type="ECO:0000256" key="1">
    <source>
        <dbReference type="ARBA" id="ARBA00022618"/>
    </source>
</evidence>
<keyword evidence="2" id="KW-0717">Septation</keyword>
<protein>
    <submittedName>
        <fullName evidence="5">Cell division protein SepF</fullName>
    </submittedName>
</protein>
<dbReference type="AlphaFoldDB" id="A0AA48HYI1"/>
<evidence type="ECO:0000256" key="2">
    <source>
        <dbReference type="ARBA" id="ARBA00023210"/>
    </source>
</evidence>
<evidence type="ECO:0000256" key="4">
    <source>
        <dbReference type="ARBA" id="ARBA00044936"/>
    </source>
</evidence>
<dbReference type="GO" id="GO:0000917">
    <property type="term" value="P:division septum assembly"/>
    <property type="evidence" value="ECO:0007669"/>
    <property type="project" value="UniProtKB-KW"/>
</dbReference>
<dbReference type="PANTHER" id="PTHR35798">
    <property type="entry name" value="CELL DIVISION PROTEIN SEPF"/>
    <property type="match status" value="1"/>
</dbReference>
<organism evidence="5">
    <name type="scientific">Candidatus Improbicoccus pseudotrichonymphae</name>
    <dbReference type="NCBI Taxonomy" id="3033792"/>
    <lineage>
        <taxon>Bacteria</taxon>
        <taxon>Bacillati</taxon>
        <taxon>Bacillota</taxon>
        <taxon>Clostridia</taxon>
        <taxon>Candidatus Improbicoccus</taxon>
    </lineage>
</organism>
<evidence type="ECO:0000313" key="5">
    <source>
        <dbReference type="EMBL" id="BED92074.1"/>
    </source>
</evidence>
<dbReference type="InterPro" id="IPR038594">
    <property type="entry name" value="SepF-like_sf"/>
</dbReference>
<accession>A0AA48HYI1</accession>
<dbReference type="Proteomes" id="UP001337580">
    <property type="component" value="Chromosome"/>
</dbReference>
<keyword evidence="1 5" id="KW-0132">Cell division</keyword>
<sequence length="143" mass="15990">MHGLFEKIRGIWEPISDEKEEIPGNNDYYDENCDFESNSKEPSKLISIHRKSINIACFKPEEYGSKTLTIANELLGGNVVIINLAGVSEDTARRIIDFLRGIVHAKSGKFMKVSDNTYVITPKNVGIVGSELVDELVNNDVYV</sequence>